<organism evidence="1 2">
    <name type="scientific">Leclercia adecarboxylata</name>
    <dbReference type="NCBI Taxonomy" id="83655"/>
    <lineage>
        <taxon>Bacteria</taxon>
        <taxon>Pseudomonadati</taxon>
        <taxon>Pseudomonadota</taxon>
        <taxon>Gammaproteobacteria</taxon>
        <taxon>Enterobacterales</taxon>
        <taxon>Enterobacteriaceae</taxon>
        <taxon>Leclercia</taxon>
    </lineage>
</organism>
<dbReference type="Proteomes" id="UP000310719">
    <property type="component" value="Chromosome"/>
</dbReference>
<dbReference type="EMBL" id="LR590464">
    <property type="protein sequence ID" value="VTP72416.1"/>
    <property type="molecule type" value="Genomic_DNA"/>
</dbReference>
<dbReference type="AlphaFoldDB" id="A0A4U9I748"/>
<protein>
    <submittedName>
        <fullName evidence="1">Uncharacterized protein</fullName>
    </submittedName>
</protein>
<proteinExistence type="predicted"/>
<name>A0A4U9I748_9ENTR</name>
<evidence type="ECO:0000313" key="2">
    <source>
        <dbReference type="Proteomes" id="UP000310719"/>
    </source>
</evidence>
<sequence length="86" mass="9469">MNGDAREEHWGSLYTAHADFMNGWTEEGARFMTEMCMNQGMDCGTNVPYGYSKALANVRVSSETASAPAQTLLVQDNWQNGGAYPQ</sequence>
<evidence type="ECO:0000313" key="1">
    <source>
        <dbReference type="EMBL" id="VTP72416.1"/>
    </source>
</evidence>
<reference evidence="1 2" key="1">
    <citation type="submission" date="2019-05" db="EMBL/GenBank/DDBJ databases">
        <authorList>
            <consortium name="Pathogen Informatics"/>
        </authorList>
    </citation>
    <scope>NUCLEOTIDE SEQUENCE [LARGE SCALE GENOMIC DNA]</scope>
    <source>
        <strain evidence="1 2">NCTC13032</strain>
    </source>
</reference>
<accession>A0A4U9I748</accession>
<gene>
    <name evidence="1" type="ORF">NCTC13032_05099</name>
</gene>